<comment type="similarity">
    <text evidence="1">Belongs to the SorC transcriptional regulatory family.</text>
</comment>
<dbReference type="PANTHER" id="PTHR34294:SF1">
    <property type="entry name" value="TRANSCRIPTIONAL REGULATOR LSRR"/>
    <property type="match status" value="1"/>
</dbReference>
<organism evidence="7 8">
    <name type="scientific">Caballeronia arvi</name>
    <dbReference type="NCBI Taxonomy" id="1777135"/>
    <lineage>
        <taxon>Bacteria</taxon>
        <taxon>Pseudomonadati</taxon>
        <taxon>Pseudomonadota</taxon>
        <taxon>Betaproteobacteria</taxon>
        <taxon>Burkholderiales</taxon>
        <taxon>Burkholderiaceae</taxon>
        <taxon>Caballeronia</taxon>
    </lineage>
</organism>
<evidence type="ECO:0000313" key="7">
    <source>
        <dbReference type="EMBL" id="SAL72264.1"/>
    </source>
</evidence>
<comment type="caution">
    <text evidence="7">The sequence shown here is derived from an EMBL/GenBank/DDBJ whole genome shotgun (WGS) entry which is preliminary data.</text>
</comment>
<keyword evidence="8" id="KW-1185">Reference proteome</keyword>
<feature type="region of interest" description="Disordered" evidence="5">
    <location>
        <begin position="23"/>
        <end position="64"/>
    </location>
</feature>
<dbReference type="GO" id="GO:0030246">
    <property type="term" value="F:carbohydrate binding"/>
    <property type="evidence" value="ECO:0007669"/>
    <property type="project" value="InterPro"/>
</dbReference>
<dbReference type="AlphaFoldDB" id="A0A158JTJ1"/>
<evidence type="ECO:0000256" key="4">
    <source>
        <dbReference type="ARBA" id="ARBA00023163"/>
    </source>
</evidence>
<evidence type="ECO:0000256" key="1">
    <source>
        <dbReference type="ARBA" id="ARBA00010466"/>
    </source>
</evidence>
<keyword evidence="3" id="KW-0238">DNA-binding</keyword>
<dbReference type="InterPro" id="IPR036388">
    <property type="entry name" value="WH-like_DNA-bd_sf"/>
</dbReference>
<evidence type="ECO:0000256" key="5">
    <source>
        <dbReference type="SAM" id="MobiDB-lite"/>
    </source>
</evidence>
<name>A0A158JTJ1_9BURK</name>
<dbReference type="Gene3D" id="1.10.10.10">
    <property type="entry name" value="Winged helix-like DNA-binding domain superfamily/Winged helix DNA-binding domain"/>
    <property type="match status" value="1"/>
</dbReference>
<dbReference type="GO" id="GO:0003677">
    <property type="term" value="F:DNA binding"/>
    <property type="evidence" value="ECO:0007669"/>
    <property type="project" value="UniProtKB-KW"/>
</dbReference>
<dbReference type="InterPro" id="IPR051054">
    <property type="entry name" value="SorC_transcr_regulators"/>
</dbReference>
<dbReference type="Pfam" id="PF04198">
    <property type="entry name" value="Sugar-bind"/>
    <property type="match status" value="1"/>
</dbReference>
<dbReference type="PANTHER" id="PTHR34294">
    <property type="entry name" value="TRANSCRIPTIONAL REGULATOR-RELATED"/>
    <property type="match status" value="1"/>
</dbReference>
<sequence>MKCLGWEKLLSLVTFFAAAKKVTTAPHRGEANKPTRNQVPRKPKRTPRKKQKQKNQTKPTVAKSTEKLDLATRAAWLYYVAGNTQNEIAEKLQISRPVAQRLVAFAVEKNLIRVRVDHRIADCLSLAKALSDRYGLAMCEVVPIDGDAPEQIDRKLAVAGAQVMERYLLDEKPLVVSIGSGRTLKACVAQIGQIDRPQHRFVSMVGAIAQDGSSNRYDVAQQLSEKTGGKHFMLPAPLMADSVAERAQWVNHRLYRIVDELAHRADVAFVGIGNVGVNCPLHEDGFITRAEVDELVSAGAVAEWLGLPIDANGRRVQSKTGARATSLALDSPPKRPTIGFAGGQRKRDALIAALNGQWLSGLVTDELCAKAALEA</sequence>
<gene>
    <name evidence="7" type="ORF">AWB74_04330</name>
</gene>
<evidence type="ECO:0000259" key="6">
    <source>
        <dbReference type="Pfam" id="PF04198"/>
    </source>
</evidence>
<dbReference type="Gene3D" id="3.40.50.1360">
    <property type="match status" value="1"/>
</dbReference>
<feature type="compositionally biased region" description="Basic residues" evidence="5">
    <location>
        <begin position="39"/>
        <end position="55"/>
    </location>
</feature>
<dbReference type="InterPro" id="IPR037171">
    <property type="entry name" value="NagB/RpiA_transferase-like"/>
</dbReference>
<dbReference type="InterPro" id="IPR007324">
    <property type="entry name" value="Sugar-bd_dom_put"/>
</dbReference>
<keyword evidence="2" id="KW-0805">Transcription regulation</keyword>
<keyword evidence="4" id="KW-0804">Transcription</keyword>
<accession>A0A158JTJ1</accession>
<evidence type="ECO:0000313" key="8">
    <source>
        <dbReference type="Proteomes" id="UP000055019"/>
    </source>
</evidence>
<reference evidence="7" key="1">
    <citation type="submission" date="2016-01" db="EMBL/GenBank/DDBJ databases">
        <authorList>
            <person name="Peeters C."/>
        </authorList>
    </citation>
    <scope>NUCLEOTIDE SEQUENCE [LARGE SCALE GENOMIC DNA]</scope>
    <source>
        <strain evidence="7">LMG 29317</strain>
    </source>
</reference>
<protein>
    <submittedName>
        <fullName evidence="7">Transcriptional regulator</fullName>
    </submittedName>
</protein>
<dbReference type="Proteomes" id="UP000055019">
    <property type="component" value="Unassembled WGS sequence"/>
</dbReference>
<evidence type="ECO:0000256" key="3">
    <source>
        <dbReference type="ARBA" id="ARBA00023125"/>
    </source>
</evidence>
<proteinExistence type="inferred from homology"/>
<dbReference type="SUPFAM" id="SSF100950">
    <property type="entry name" value="NagB/RpiA/CoA transferase-like"/>
    <property type="match status" value="1"/>
</dbReference>
<evidence type="ECO:0000256" key="2">
    <source>
        <dbReference type="ARBA" id="ARBA00023015"/>
    </source>
</evidence>
<feature type="domain" description="Sugar-binding" evidence="6">
    <location>
        <begin position="119"/>
        <end position="373"/>
    </location>
</feature>
<dbReference type="EMBL" id="FCOM02000019">
    <property type="protein sequence ID" value="SAL72264.1"/>
    <property type="molecule type" value="Genomic_DNA"/>
</dbReference>